<keyword evidence="7" id="KW-1185">Reference proteome</keyword>
<dbReference type="PIRSF" id="PIRSF001434">
    <property type="entry name" value="CGS"/>
    <property type="match status" value="1"/>
</dbReference>
<feature type="compositionally biased region" description="Basic and acidic residues" evidence="5">
    <location>
        <begin position="1"/>
        <end position="10"/>
    </location>
</feature>
<accession>A0ABN3VDQ6</accession>
<evidence type="ECO:0000313" key="6">
    <source>
        <dbReference type="EMBL" id="GAA2795120.1"/>
    </source>
</evidence>
<dbReference type="InterPro" id="IPR054542">
    <property type="entry name" value="Cys_met_metab_PP"/>
</dbReference>
<gene>
    <name evidence="6" type="ORF">GCM10010470_32620</name>
</gene>
<dbReference type="PANTHER" id="PTHR11808:SF85">
    <property type="entry name" value="CYSTATHIONINE GAMMA-LYASE-RELATED"/>
    <property type="match status" value="1"/>
</dbReference>
<protein>
    <submittedName>
        <fullName evidence="6">PLP-dependent aspartate aminotransferase family protein</fullName>
    </submittedName>
</protein>
<dbReference type="InterPro" id="IPR000277">
    <property type="entry name" value="Cys/Met-Metab_PyrdxlP-dep_enz"/>
</dbReference>
<dbReference type="Gene3D" id="3.40.640.10">
    <property type="entry name" value="Type I PLP-dependent aspartate aminotransferase-like (Major domain)"/>
    <property type="match status" value="1"/>
</dbReference>
<dbReference type="GO" id="GO:0008483">
    <property type="term" value="F:transaminase activity"/>
    <property type="evidence" value="ECO:0007669"/>
    <property type="project" value="UniProtKB-KW"/>
</dbReference>
<evidence type="ECO:0000256" key="1">
    <source>
        <dbReference type="ARBA" id="ARBA00001933"/>
    </source>
</evidence>
<dbReference type="InterPro" id="IPR015421">
    <property type="entry name" value="PyrdxlP-dep_Trfase_major"/>
</dbReference>
<evidence type="ECO:0000313" key="7">
    <source>
        <dbReference type="Proteomes" id="UP001500979"/>
    </source>
</evidence>
<sequence>MTDFHLDTRAVHTPIPEPEGSRPLGVPIYQTHLFAFDDPEMQPAGFAGEGNAFLYNRYGNPTVRAFEEAVAGLEGGAAGLAAASGMGAINTVLLGLLGSGDHVVAQRSLYGGTLAVLRDLSERRGIEVTYVDGDDPAQVRDAVRPNSKLLWLETISNPTTRVLDLPAILGAGREAGLITVVDSTFATPVLCRPVEHGADVVVHSATKYLGGHSDVLGGIAVFADEDRYRQVRHYATELGATAAPFPAWLALRGLQTLSLRVRQHCDNAQFLAERLENHPAVDVVHYPGLDSHPDREAAVRLLSGRGGGVLSLELAGGRDAGRDFIAALRLATATVSLGDVKTLAMHPASTSHRDLDDAQLREAGIGAGLLRISAGIEHPEDLWSDVEQALKAVR</sequence>
<evidence type="ECO:0000256" key="2">
    <source>
        <dbReference type="ARBA" id="ARBA00009077"/>
    </source>
</evidence>
<comment type="similarity">
    <text evidence="2 4">Belongs to the trans-sulfuration enzymes family.</text>
</comment>
<keyword evidence="6" id="KW-0808">Transferase</keyword>
<comment type="cofactor">
    <cofactor evidence="1 4">
        <name>pyridoxal 5'-phosphate</name>
        <dbReference type="ChEBI" id="CHEBI:597326"/>
    </cofactor>
</comment>
<feature type="region of interest" description="Disordered" evidence="5">
    <location>
        <begin position="1"/>
        <end position="22"/>
    </location>
</feature>
<dbReference type="RefSeq" id="WP_344680533.1">
    <property type="nucleotide sequence ID" value="NZ_BAAAUX010000014.1"/>
</dbReference>
<dbReference type="PANTHER" id="PTHR11808">
    <property type="entry name" value="TRANS-SULFURATION ENZYME FAMILY MEMBER"/>
    <property type="match status" value="1"/>
</dbReference>
<dbReference type="InterPro" id="IPR015422">
    <property type="entry name" value="PyrdxlP-dep_Trfase_small"/>
</dbReference>
<proteinExistence type="inferred from homology"/>
<dbReference type="InterPro" id="IPR015424">
    <property type="entry name" value="PyrdxlP-dep_Trfase"/>
</dbReference>
<dbReference type="CDD" id="cd00614">
    <property type="entry name" value="CGS_like"/>
    <property type="match status" value="1"/>
</dbReference>
<keyword evidence="3 4" id="KW-0663">Pyridoxal phosphate</keyword>
<comment type="caution">
    <text evidence="6">The sequence shown here is derived from an EMBL/GenBank/DDBJ whole genome shotgun (WGS) entry which is preliminary data.</text>
</comment>
<organism evidence="6 7">
    <name type="scientific">Saccharopolyspora taberi</name>
    <dbReference type="NCBI Taxonomy" id="60895"/>
    <lineage>
        <taxon>Bacteria</taxon>
        <taxon>Bacillati</taxon>
        <taxon>Actinomycetota</taxon>
        <taxon>Actinomycetes</taxon>
        <taxon>Pseudonocardiales</taxon>
        <taxon>Pseudonocardiaceae</taxon>
        <taxon>Saccharopolyspora</taxon>
    </lineage>
</organism>
<dbReference type="Pfam" id="PF01053">
    <property type="entry name" value="Cys_Met_Meta_PP"/>
    <property type="match status" value="1"/>
</dbReference>
<reference evidence="6 7" key="1">
    <citation type="journal article" date="2019" name="Int. J. Syst. Evol. Microbiol.">
        <title>The Global Catalogue of Microorganisms (GCM) 10K type strain sequencing project: providing services to taxonomists for standard genome sequencing and annotation.</title>
        <authorList>
            <consortium name="The Broad Institute Genomics Platform"/>
            <consortium name="The Broad Institute Genome Sequencing Center for Infectious Disease"/>
            <person name="Wu L."/>
            <person name="Ma J."/>
        </authorList>
    </citation>
    <scope>NUCLEOTIDE SEQUENCE [LARGE SCALE GENOMIC DNA]</scope>
    <source>
        <strain evidence="6 7">JCM 9383</strain>
    </source>
</reference>
<evidence type="ECO:0000256" key="5">
    <source>
        <dbReference type="SAM" id="MobiDB-lite"/>
    </source>
</evidence>
<evidence type="ECO:0000256" key="4">
    <source>
        <dbReference type="RuleBase" id="RU362118"/>
    </source>
</evidence>
<evidence type="ECO:0000256" key="3">
    <source>
        <dbReference type="ARBA" id="ARBA00022898"/>
    </source>
</evidence>
<name>A0ABN3VDQ6_9PSEU</name>
<dbReference type="Proteomes" id="UP001500979">
    <property type="component" value="Unassembled WGS sequence"/>
</dbReference>
<dbReference type="EMBL" id="BAAAUX010000014">
    <property type="protein sequence ID" value="GAA2795120.1"/>
    <property type="molecule type" value="Genomic_DNA"/>
</dbReference>
<dbReference type="SUPFAM" id="SSF53383">
    <property type="entry name" value="PLP-dependent transferases"/>
    <property type="match status" value="1"/>
</dbReference>
<keyword evidence="6" id="KW-0032">Aminotransferase</keyword>
<dbReference type="PROSITE" id="PS00868">
    <property type="entry name" value="CYS_MET_METAB_PP"/>
    <property type="match status" value="1"/>
</dbReference>
<dbReference type="Gene3D" id="3.90.1150.10">
    <property type="entry name" value="Aspartate Aminotransferase, domain 1"/>
    <property type="match status" value="1"/>
</dbReference>